<dbReference type="VEuPathDB" id="VectorBase:BGLB025516"/>
<evidence type="ECO:0000256" key="1">
    <source>
        <dbReference type="ARBA" id="ARBA00005291"/>
    </source>
</evidence>
<dbReference type="AlphaFoldDB" id="A0A2C9L050"/>
<dbReference type="InterPro" id="IPR012577">
    <property type="entry name" value="NIPSNAP"/>
</dbReference>
<protein>
    <recommendedName>
        <fullName evidence="2">NIPSNAP domain-containing protein</fullName>
    </recommendedName>
</protein>
<dbReference type="Proteomes" id="UP000076420">
    <property type="component" value="Unassembled WGS sequence"/>
</dbReference>
<sequence>MMLRSRRNQILLAFSFWPPIQPREPSHIYELRTYTLKPGTMYEWGNCWAKGIKYRQYNNEPVAGFFSQIGDLSRCEHIWGKSGLPRASMDQPF</sequence>
<organism evidence="3 4">
    <name type="scientific">Biomphalaria glabrata</name>
    <name type="common">Bloodfluke planorb</name>
    <name type="synonym">Freshwater snail</name>
    <dbReference type="NCBI Taxonomy" id="6526"/>
    <lineage>
        <taxon>Eukaryota</taxon>
        <taxon>Metazoa</taxon>
        <taxon>Spiralia</taxon>
        <taxon>Lophotrochozoa</taxon>
        <taxon>Mollusca</taxon>
        <taxon>Gastropoda</taxon>
        <taxon>Heterobranchia</taxon>
        <taxon>Euthyneura</taxon>
        <taxon>Panpulmonata</taxon>
        <taxon>Hygrophila</taxon>
        <taxon>Lymnaeoidea</taxon>
        <taxon>Planorbidae</taxon>
        <taxon>Biomphalaria</taxon>
    </lineage>
</organism>
<dbReference type="GO" id="GO:0005739">
    <property type="term" value="C:mitochondrion"/>
    <property type="evidence" value="ECO:0007669"/>
    <property type="project" value="TreeGrafter"/>
</dbReference>
<dbReference type="KEGG" id="bgt:106079513"/>
<dbReference type="InterPro" id="IPR011008">
    <property type="entry name" value="Dimeric_a/b-barrel"/>
</dbReference>
<dbReference type="Pfam" id="PF07978">
    <property type="entry name" value="NIPSNAP"/>
    <property type="match status" value="1"/>
</dbReference>
<comment type="similarity">
    <text evidence="1">Belongs to the NipSnap family.</text>
</comment>
<dbReference type="SUPFAM" id="SSF54909">
    <property type="entry name" value="Dimeric alpha+beta barrel"/>
    <property type="match status" value="1"/>
</dbReference>
<proteinExistence type="inferred from homology"/>
<evidence type="ECO:0000259" key="2">
    <source>
        <dbReference type="Pfam" id="PF07978"/>
    </source>
</evidence>
<dbReference type="GO" id="GO:0000423">
    <property type="term" value="P:mitophagy"/>
    <property type="evidence" value="ECO:0007669"/>
    <property type="project" value="UniProtKB-ARBA"/>
</dbReference>
<reference evidence="3" key="1">
    <citation type="submission" date="2020-05" db="UniProtKB">
        <authorList>
            <consortium name="EnsemblMetazoa"/>
        </authorList>
    </citation>
    <scope>IDENTIFICATION</scope>
    <source>
        <strain evidence="3">BB02</strain>
    </source>
</reference>
<feature type="domain" description="NIPSNAP" evidence="2">
    <location>
        <begin position="29"/>
        <end position="80"/>
    </location>
</feature>
<evidence type="ECO:0000313" key="3">
    <source>
        <dbReference type="EnsemblMetazoa" id="BGLB025516-PA"/>
    </source>
</evidence>
<dbReference type="InterPro" id="IPR051557">
    <property type="entry name" value="NipSnap_domain"/>
</dbReference>
<dbReference type="EnsemblMetazoa" id="BGLB025516-RA">
    <property type="protein sequence ID" value="BGLB025516-PA"/>
    <property type="gene ID" value="BGLB025516"/>
</dbReference>
<evidence type="ECO:0000313" key="4">
    <source>
        <dbReference type="Proteomes" id="UP000076420"/>
    </source>
</evidence>
<dbReference type="PANTHER" id="PTHR21017:SF17">
    <property type="entry name" value="PROTEIN NIPSNAP"/>
    <property type="match status" value="1"/>
</dbReference>
<gene>
    <name evidence="3" type="primary">106079513</name>
</gene>
<accession>A0A2C9L050</accession>
<name>A0A2C9L050_BIOGL</name>
<dbReference type="Gene3D" id="3.30.70.100">
    <property type="match status" value="1"/>
</dbReference>
<dbReference type="STRING" id="6526.A0A2C9L050"/>
<dbReference type="VEuPathDB" id="VectorBase:BGLAX_032683"/>
<dbReference type="PANTHER" id="PTHR21017">
    <property type="entry name" value="NIPSNAP-RELATED"/>
    <property type="match status" value="1"/>
</dbReference>